<evidence type="ECO:0000313" key="3">
    <source>
        <dbReference type="EMBL" id="MFC6906972.1"/>
    </source>
</evidence>
<gene>
    <name evidence="3" type="ORF">ACFQGH_17415</name>
</gene>
<proteinExistence type="predicted"/>
<feature type="transmembrane region" description="Helical" evidence="1">
    <location>
        <begin position="137"/>
        <end position="156"/>
    </location>
</feature>
<feature type="transmembrane region" description="Helical" evidence="1">
    <location>
        <begin position="162"/>
        <end position="182"/>
    </location>
</feature>
<dbReference type="PANTHER" id="PTHR36435:SF1">
    <property type="entry name" value="CAAX AMINO TERMINAL PROTEASE FAMILY PROTEIN"/>
    <property type="match status" value="1"/>
</dbReference>
<protein>
    <submittedName>
        <fullName evidence="3">Type II CAAX endopeptidase family protein</fullName>
    </submittedName>
</protein>
<evidence type="ECO:0000313" key="4">
    <source>
        <dbReference type="Proteomes" id="UP001596312"/>
    </source>
</evidence>
<feature type="transmembrane region" description="Helical" evidence="1">
    <location>
        <begin position="105"/>
        <end position="125"/>
    </location>
</feature>
<keyword evidence="1" id="KW-0812">Transmembrane</keyword>
<evidence type="ECO:0000259" key="2">
    <source>
        <dbReference type="Pfam" id="PF02517"/>
    </source>
</evidence>
<dbReference type="GO" id="GO:0004175">
    <property type="term" value="F:endopeptidase activity"/>
    <property type="evidence" value="ECO:0007669"/>
    <property type="project" value="UniProtKB-ARBA"/>
</dbReference>
<feature type="transmembrane region" description="Helical" evidence="1">
    <location>
        <begin position="64"/>
        <end position="85"/>
    </location>
</feature>
<comment type="caution">
    <text evidence="3">The sequence shown here is derived from an EMBL/GenBank/DDBJ whole genome shotgun (WGS) entry which is preliminary data.</text>
</comment>
<dbReference type="AlphaFoldDB" id="A0ABD5V5T8"/>
<dbReference type="InterPro" id="IPR052710">
    <property type="entry name" value="CAAX_protease"/>
</dbReference>
<dbReference type="GO" id="GO:0080120">
    <property type="term" value="P:CAAX-box protein maturation"/>
    <property type="evidence" value="ECO:0007669"/>
    <property type="project" value="UniProtKB-ARBA"/>
</dbReference>
<accession>A0ABD5V5T8</accession>
<dbReference type="EMBL" id="JBHSXQ010000006">
    <property type="protein sequence ID" value="MFC6906972.1"/>
    <property type="molecule type" value="Genomic_DNA"/>
</dbReference>
<dbReference type="Pfam" id="PF02517">
    <property type="entry name" value="Rce1-like"/>
    <property type="match status" value="1"/>
</dbReference>
<dbReference type="InterPro" id="IPR003675">
    <property type="entry name" value="Rce1/LyrA-like_dom"/>
</dbReference>
<dbReference type="Proteomes" id="UP001596312">
    <property type="component" value="Unassembled WGS sequence"/>
</dbReference>
<dbReference type="RefSeq" id="WP_340605552.1">
    <property type="nucleotide sequence ID" value="NZ_JBBMXV010000006.1"/>
</dbReference>
<feature type="domain" description="CAAX prenyl protease 2/Lysostaphin resistance protein A-like" evidence="2">
    <location>
        <begin position="105"/>
        <end position="202"/>
    </location>
</feature>
<keyword evidence="4" id="KW-1185">Reference proteome</keyword>
<keyword evidence="1" id="KW-1133">Transmembrane helix</keyword>
<sequence length="212" mass="22449">MIGGTVLGGILSVPALLLGGTSLVALTALFVLSQAGYAITGWIYAQRWLNKTIPIKIPTKYQAVWIVASAIGMLAIPIIIEIISSTTGIQYGRVDQQLLTGSPEMVLILVVLSVVLIGPAEEYLFRGVVQGRLSQSMGTPAAIVTASLLFVLPHAIGYTGGVAAVVLLSLVPFSLGLVMGALYERFENLSLPILAHGLYNAILFLTTYFTAF</sequence>
<keyword evidence="1" id="KW-0472">Membrane</keyword>
<dbReference type="PANTHER" id="PTHR36435">
    <property type="entry name" value="SLR1288 PROTEIN"/>
    <property type="match status" value="1"/>
</dbReference>
<name>A0ABD5V5T8_9EURY</name>
<reference evidence="3 4" key="1">
    <citation type="journal article" date="2019" name="Int. J. Syst. Evol. Microbiol.">
        <title>The Global Catalogue of Microorganisms (GCM) 10K type strain sequencing project: providing services to taxonomists for standard genome sequencing and annotation.</title>
        <authorList>
            <consortium name="The Broad Institute Genomics Platform"/>
            <consortium name="The Broad Institute Genome Sequencing Center for Infectious Disease"/>
            <person name="Wu L."/>
            <person name="Ma J."/>
        </authorList>
    </citation>
    <scope>NUCLEOTIDE SEQUENCE [LARGE SCALE GENOMIC DNA]</scope>
    <source>
        <strain evidence="3 4">CGMCC 1.3240</strain>
    </source>
</reference>
<organism evidence="3 4">
    <name type="scientific">Halalkalicoccus tibetensis</name>
    <dbReference type="NCBI Taxonomy" id="175632"/>
    <lineage>
        <taxon>Archaea</taxon>
        <taxon>Methanobacteriati</taxon>
        <taxon>Methanobacteriota</taxon>
        <taxon>Stenosarchaea group</taxon>
        <taxon>Halobacteria</taxon>
        <taxon>Halobacteriales</taxon>
        <taxon>Halococcaceae</taxon>
        <taxon>Halalkalicoccus</taxon>
    </lineage>
</organism>
<evidence type="ECO:0000256" key="1">
    <source>
        <dbReference type="SAM" id="Phobius"/>
    </source>
</evidence>
<feature type="transmembrane region" description="Helical" evidence="1">
    <location>
        <begin position="189"/>
        <end position="211"/>
    </location>
</feature>